<comment type="caution">
    <text evidence="1">The sequence shown here is derived from an EMBL/GenBank/DDBJ whole genome shotgun (WGS) entry which is preliminary data.</text>
</comment>
<sequence length="85" mass="9255">TTADLAIYTHCLSSTASSPKMVSSFDIYVNWVKKQSVYGADHVVMTPNPNGNIQLKNIKGCVSGTSPDTYTRGSIGVTRLDFEIR</sequence>
<organism evidence="1 2">
    <name type="scientific">Candidatus Berkelbacteria bacterium CG_4_9_14_3_um_filter_39_23</name>
    <dbReference type="NCBI Taxonomy" id="1974508"/>
    <lineage>
        <taxon>Bacteria</taxon>
        <taxon>Candidatus Berkelbacteria</taxon>
    </lineage>
</organism>
<proteinExistence type="predicted"/>
<evidence type="ECO:0000313" key="1">
    <source>
        <dbReference type="EMBL" id="PJB50892.1"/>
    </source>
</evidence>
<protein>
    <submittedName>
        <fullName evidence="1">Uncharacterized protein</fullName>
    </submittedName>
</protein>
<name>A0A2M8C474_9BACT</name>
<evidence type="ECO:0000313" key="2">
    <source>
        <dbReference type="Proteomes" id="UP000229421"/>
    </source>
</evidence>
<dbReference type="AlphaFoldDB" id="A0A2M8C474"/>
<accession>A0A2M8C474</accession>
<feature type="non-terminal residue" evidence="1">
    <location>
        <position position="1"/>
    </location>
</feature>
<reference evidence="2" key="1">
    <citation type="submission" date="2017-09" db="EMBL/GenBank/DDBJ databases">
        <title>Depth-based differentiation of microbial function through sediment-hosted aquifers and enrichment of novel symbionts in the deep terrestrial subsurface.</title>
        <authorList>
            <person name="Probst A.J."/>
            <person name="Ladd B."/>
            <person name="Jarett J.K."/>
            <person name="Geller-Mcgrath D.E."/>
            <person name="Sieber C.M.K."/>
            <person name="Emerson J.B."/>
            <person name="Anantharaman K."/>
            <person name="Thomas B.C."/>
            <person name="Malmstrom R."/>
            <person name="Stieglmeier M."/>
            <person name="Klingl A."/>
            <person name="Woyke T."/>
            <person name="Ryan C.M."/>
            <person name="Banfield J.F."/>
        </authorList>
    </citation>
    <scope>NUCLEOTIDE SEQUENCE [LARGE SCALE GENOMIC DNA]</scope>
</reference>
<dbReference type="Proteomes" id="UP000229421">
    <property type="component" value="Unassembled WGS sequence"/>
</dbReference>
<dbReference type="EMBL" id="PFTZ01000105">
    <property type="protein sequence ID" value="PJB50892.1"/>
    <property type="molecule type" value="Genomic_DNA"/>
</dbReference>
<gene>
    <name evidence="1" type="ORF">CO101_03495</name>
</gene>